<evidence type="ECO:0000256" key="3">
    <source>
        <dbReference type="ARBA" id="ARBA00023145"/>
    </source>
</evidence>
<accession>A0A5A4LZQ8</accession>
<keyword evidence="7" id="KW-1133">Transmembrane helix</keyword>
<evidence type="ECO:0000313" key="8">
    <source>
        <dbReference type="EMBL" id="AXS68438.1"/>
    </source>
</evidence>
<dbReference type="SUPFAM" id="SSF56235">
    <property type="entry name" value="N-terminal nucleophile aminohydrolases (Ntn hydrolases)"/>
    <property type="match status" value="1"/>
</dbReference>
<dbReference type="InterPro" id="IPR002692">
    <property type="entry name" value="S45"/>
</dbReference>
<dbReference type="PIRSF" id="PIRSF001227">
    <property type="entry name" value="Pen_acylase"/>
    <property type="match status" value="1"/>
</dbReference>
<dbReference type="Gene3D" id="3.60.20.10">
    <property type="entry name" value="Glutamine Phosphoribosylpyrophosphate, subunit 1, domain 1"/>
    <property type="match status" value="1"/>
</dbReference>
<feature type="transmembrane region" description="Helical" evidence="7">
    <location>
        <begin position="12"/>
        <end position="34"/>
    </location>
</feature>
<dbReference type="Gene3D" id="1.10.1400.10">
    <property type="match status" value="1"/>
</dbReference>
<evidence type="ECO:0000256" key="5">
    <source>
        <dbReference type="PIRSR" id="PIRSR001227-1"/>
    </source>
</evidence>
<protein>
    <submittedName>
        <fullName evidence="8">Quorum-quenching N-acylhomoserine lactone acylase</fullName>
    </submittedName>
</protein>
<dbReference type="GO" id="GO:0017000">
    <property type="term" value="P:antibiotic biosynthetic process"/>
    <property type="evidence" value="ECO:0007669"/>
    <property type="project" value="InterPro"/>
</dbReference>
<proteinExistence type="inferred from homology"/>
<feature type="binding site" evidence="6">
    <location>
        <position position="336"/>
    </location>
    <ligand>
        <name>Ca(2+)</name>
        <dbReference type="ChEBI" id="CHEBI:29108"/>
    </ligand>
</feature>
<dbReference type="GO" id="GO:0016811">
    <property type="term" value="F:hydrolase activity, acting on carbon-nitrogen (but not peptide) bonds, in linear amides"/>
    <property type="evidence" value="ECO:0007669"/>
    <property type="project" value="InterPro"/>
</dbReference>
<keyword evidence="7" id="KW-0812">Transmembrane</keyword>
<dbReference type="Gene3D" id="1.10.439.10">
    <property type="entry name" value="Penicillin Amidohydrolase, domain 1"/>
    <property type="match status" value="1"/>
</dbReference>
<dbReference type="PANTHER" id="PTHR34218:SF4">
    <property type="entry name" value="ACYL-HOMOSERINE LACTONE ACYLASE QUIP"/>
    <property type="match status" value="1"/>
</dbReference>
<dbReference type="EMBL" id="MG195976">
    <property type="protein sequence ID" value="AXS68438.1"/>
    <property type="molecule type" value="Genomic_DNA"/>
</dbReference>
<comment type="subunit">
    <text evidence="4">Heterodimer of an alpha subunit and a beta subunit processed from the same precursor.</text>
</comment>
<feature type="binding site" evidence="6">
    <location>
        <position position="196"/>
    </location>
    <ligand>
        <name>Ca(2+)</name>
        <dbReference type="ChEBI" id="CHEBI:29108"/>
    </ligand>
</feature>
<dbReference type="Pfam" id="PF01804">
    <property type="entry name" value="Penicil_amidase"/>
    <property type="match status" value="1"/>
</dbReference>
<evidence type="ECO:0000256" key="1">
    <source>
        <dbReference type="ARBA" id="ARBA00006586"/>
    </source>
</evidence>
<evidence type="ECO:0000256" key="4">
    <source>
        <dbReference type="ARBA" id="ARBA00038735"/>
    </source>
</evidence>
<keyword evidence="6" id="KW-0479">Metal-binding</keyword>
<feature type="active site" description="Nucleophile" evidence="5">
    <location>
        <position position="261"/>
    </location>
</feature>
<evidence type="ECO:0000256" key="2">
    <source>
        <dbReference type="ARBA" id="ARBA00022801"/>
    </source>
</evidence>
<comment type="cofactor">
    <cofactor evidence="6">
        <name>Ca(2+)</name>
        <dbReference type="ChEBI" id="CHEBI:29108"/>
    </cofactor>
    <text evidence="6">Binds 1 Ca(2+) ion per dimer.</text>
</comment>
<reference evidence="8" key="1">
    <citation type="submission" date="2017-10" db="EMBL/GenBank/DDBJ databases">
        <authorList>
            <person name="Zhao Y."/>
        </authorList>
    </citation>
    <scope>NUCLEOTIDE SEQUENCE</scope>
    <source>
        <strain evidence="8">JG1</strain>
    </source>
</reference>
<dbReference type="InterPro" id="IPR014395">
    <property type="entry name" value="Pen/GL7ACA/AHL_acylase"/>
</dbReference>
<keyword evidence="7" id="KW-0472">Membrane</keyword>
<sequence>MQGRSKVFSRESLALRFVILVFIPLLIIISYFYLDERETLPLDNITLSDSALSNKVSISRDKYGVPNISAKSDHDAFFAMGYVQAQDRLWQMELQRRLIKGTLSEVFGASTIERDKYMRTLGLADAAKEALKSLGKREKGILVAFSEGVNAYIRDSENLPIEFRVFGVVASNWSPEDSLMVGKLLSYSLSFAANYERARVQAAAKLPVDYLHSIYPELNDQQSLSEDISRVAKLDETLSQLASIEEALLLEHGIGGKFAGSNAWAISGELSASGDAMLANDPHLSFQMPSLWYRASLLGGEVNASGMTIPGLPVIVFGHNAHIAWGGTNMPADTQDLVIVDLNRGGNSAGEKIVQRVEEIAVKADFPAQFRKAPETIKHTVAQSKYGPILDYSAGASHGYALRWTALNDSDTSISALIDLNYASNWEEFRNALQLLITPTINFVYADRLGNIGLNSAGKVPLRKKHSGAIPVNQYEFEWTGYIPWESMPTEFNPKKGYIINANQKHVSEDYPYFISMDWAPSYRAERIASLIEGELKRGHKLSIDTFRSIQGDVLDLGAIDLLNLLRNDYPNLKPLLGELLHWDGDYKSYPDVGAIYQVMIRNLKVKLFHSQSLATQFGGGLTASSLTDKQLLLALQDHELWCSDTSEKCTDEIRDSYQATLVELERKFGARPWSWGELAPRTFAHQPFSEADFSRRIFERQITGAGSLDTVNAAGYRFDSADGYEQIFGAGFRQIMVSSKQEGFKSWYINSTGQSGNIMSPHYDDMIDLYESNQLVTETPQ</sequence>
<evidence type="ECO:0000256" key="6">
    <source>
        <dbReference type="PIRSR" id="PIRSR001227-2"/>
    </source>
</evidence>
<organism evidence="8">
    <name type="scientific">Pseudoalteromonas flavipulchra JG1</name>
    <dbReference type="NCBI Taxonomy" id="1165091"/>
    <lineage>
        <taxon>Bacteria</taxon>
        <taxon>Pseudomonadati</taxon>
        <taxon>Pseudomonadota</taxon>
        <taxon>Gammaproteobacteria</taxon>
        <taxon>Alteromonadales</taxon>
        <taxon>Pseudoalteromonadaceae</taxon>
        <taxon>Pseudoalteromonas</taxon>
    </lineage>
</organism>
<feature type="binding site" evidence="6">
    <location>
        <position position="333"/>
    </location>
    <ligand>
        <name>Ca(2+)</name>
        <dbReference type="ChEBI" id="CHEBI:29108"/>
    </ligand>
</feature>
<keyword evidence="3" id="KW-0865">Zymogen</keyword>
<keyword evidence="6" id="KW-0106">Calcium</keyword>
<keyword evidence="2" id="KW-0378">Hydrolase</keyword>
<dbReference type="Gene3D" id="2.30.120.10">
    <property type="match status" value="1"/>
</dbReference>
<name>A0A5A4LZQ8_9GAMM</name>
<dbReference type="InterPro" id="IPR043147">
    <property type="entry name" value="Penicillin_amidase_A-knob"/>
</dbReference>
<dbReference type="InterPro" id="IPR029055">
    <property type="entry name" value="Ntn_hydrolases_N"/>
</dbReference>
<dbReference type="GO" id="GO:0046872">
    <property type="term" value="F:metal ion binding"/>
    <property type="evidence" value="ECO:0007669"/>
    <property type="project" value="UniProtKB-KW"/>
</dbReference>
<evidence type="ECO:0000256" key="7">
    <source>
        <dbReference type="SAM" id="Phobius"/>
    </source>
</evidence>
<comment type="similarity">
    <text evidence="1">Belongs to the peptidase S45 family.</text>
</comment>
<dbReference type="CDD" id="cd03747">
    <property type="entry name" value="Ntn_PGA_like"/>
    <property type="match status" value="1"/>
</dbReference>
<dbReference type="InterPro" id="IPR043146">
    <property type="entry name" value="Penicillin_amidase_N_B-knob"/>
</dbReference>
<dbReference type="AlphaFoldDB" id="A0A5A4LZQ8"/>
<dbReference type="PANTHER" id="PTHR34218">
    <property type="entry name" value="PEPTIDASE S45 PENICILLIN AMIDASE"/>
    <property type="match status" value="1"/>
</dbReference>
<dbReference type="InterPro" id="IPR023343">
    <property type="entry name" value="Penicillin_amidase_dom1"/>
</dbReference>